<dbReference type="RefSeq" id="WP_077835647.1">
    <property type="nucleotide sequence ID" value="NZ_CP096983.1"/>
</dbReference>
<dbReference type="SFLD" id="SFLDS00003">
    <property type="entry name" value="Haloacid_Dehalogenase"/>
    <property type="match status" value="1"/>
</dbReference>
<dbReference type="InterPro" id="IPR036412">
    <property type="entry name" value="HAD-like_sf"/>
</dbReference>
<evidence type="ECO:0000313" key="2">
    <source>
        <dbReference type="Proteomes" id="UP000190951"/>
    </source>
</evidence>
<name>A0A1S8LQC9_9CLOT</name>
<proteinExistence type="predicted"/>
<dbReference type="KEGG" id="crw:CROST_035300"/>
<dbReference type="InterPro" id="IPR050155">
    <property type="entry name" value="HAD-like_hydrolase_sf"/>
</dbReference>
<keyword evidence="1" id="KW-0378">Hydrolase</keyword>
<dbReference type="EC" id="3.6.1.1" evidence="1"/>
<dbReference type="PANTHER" id="PTHR43434">
    <property type="entry name" value="PHOSPHOGLYCOLATE PHOSPHATASE"/>
    <property type="match status" value="1"/>
</dbReference>
<dbReference type="InterPro" id="IPR041492">
    <property type="entry name" value="HAD_2"/>
</dbReference>
<dbReference type="STRING" id="84029.CROST_39400"/>
<dbReference type="InterPro" id="IPR023198">
    <property type="entry name" value="PGP-like_dom2"/>
</dbReference>
<reference evidence="1 2" key="1">
    <citation type="submission" date="2022-04" db="EMBL/GenBank/DDBJ databases">
        <title>Genome sequence of C. roseum typestrain.</title>
        <authorList>
            <person name="Poehlein A."/>
            <person name="Schoch T."/>
            <person name="Duerre P."/>
            <person name="Daniel R."/>
        </authorList>
    </citation>
    <scope>NUCLEOTIDE SEQUENCE [LARGE SCALE GENOMIC DNA]</scope>
    <source>
        <strain evidence="1 2">DSM 7320</strain>
    </source>
</reference>
<dbReference type="PANTHER" id="PTHR43434:SF25">
    <property type="entry name" value="PHOSPHOGLYCOLATE PHOSPHATASE"/>
    <property type="match status" value="1"/>
</dbReference>
<sequence length="209" mass="24655">MIKDIIWDFDGTLFDTYPETVKAFKKSLSDNGIVEDMKNILNYLKVSDGFAIEHFKQLYELDDSFIIKYNFYKNNIKPEMVKPFPFTIEILKELTKMGCRNYIITHRGDSTLKFLKHYNLLECFTEIITKKYGFKRKPDPEAFIYLIEKYKMNKSKTLIIGDRDYEILAGKACGIRTCLYDTNNISSKEKPDFYITSLKNLMDIAKFQK</sequence>
<dbReference type="GO" id="GO:0008967">
    <property type="term" value="F:phosphoglycolate phosphatase activity"/>
    <property type="evidence" value="ECO:0007669"/>
    <property type="project" value="TreeGrafter"/>
</dbReference>
<dbReference type="NCBIfam" id="TIGR01549">
    <property type="entry name" value="HAD-SF-IA-v1"/>
    <property type="match status" value="1"/>
</dbReference>
<dbReference type="AlphaFoldDB" id="A0A1S8LQC9"/>
<dbReference type="Pfam" id="PF13419">
    <property type="entry name" value="HAD_2"/>
    <property type="match status" value="1"/>
</dbReference>
<dbReference type="Gene3D" id="1.10.150.240">
    <property type="entry name" value="Putative phosphatase, domain 2"/>
    <property type="match status" value="1"/>
</dbReference>
<dbReference type="GO" id="GO:0006281">
    <property type="term" value="P:DNA repair"/>
    <property type="evidence" value="ECO:0007669"/>
    <property type="project" value="TreeGrafter"/>
</dbReference>
<dbReference type="Gene3D" id="3.40.50.1000">
    <property type="entry name" value="HAD superfamily/HAD-like"/>
    <property type="match status" value="1"/>
</dbReference>
<dbReference type="InterPro" id="IPR023214">
    <property type="entry name" value="HAD_sf"/>
</dbReference>
<protein>
    <submittedName>
        <fullName evidence="1">Pyrophosphatase PpaX</fullName>
        <ecNumber evidence="1">3.6.1.1</ecNumber>
    </submittedName>
</protein>
<gene>
    <name evidence="1" type="primary">ppaX_2</name>
    <name evidence="1" type="ORF">CROST_035300</name>
</gene>
<dbReference type="Proteomes" id="UP000190951">
    <property type="component" value="Chromosome"/>
</dbReference>
<dbReference type="EMBL" id="CP096983">
    <property type="protein sequence ID" value="URZ12785.1"/>
    <property type="molecule type" value="Genomic_DNA"/>
</dbReference>
<accession>A0A1S8LQC9</accession>
<dbReference type="SUPFAM" id="SSF56784">
    <property type="entry name" value="HAD-like"/>
    <property type="match status" value="1"/>
</dbReference>
<dbReference type="GO" id="GO:0004427">
    <property type="term" value="F:inorganic diphosphate phosphatase activity"/>
    <property type="evidence" value="ECO:0007669"/>
    <property type="project" value="UniProtKB-EC"/>
</dbReference>
<dbReference type="SFLD" id="SFLDG01129">
    <property type="entry name" value="C1.5:_HAD__Beta-PGM__Phosphata"/>
    <property type="match status" value="1"/>
</dbReference>
<organism evidence="1 2">
    <name type="scientific">Clostridium felsineum</name>
    <dbReference type="NCBI Taxonomy" id="36839"/>
    <lineage>
        <taxon>Bacteria</taxon>
        <taxon>Bacillati</taxon>
        <taxon>Bacillota</taxon>
        <taxon>Clostridia</taxon>
        <taxon>Eubacteriales</taxon>
        <taxon>Clostridiaceae</taxon>
        <taxon>Clostridium</taxon>
    </lineage>
</organism>
<evidence type="ECO:0000313" key="1">
    <source>
        <dbReference type="EMBL" id="URZ12785.1"/>
    </source>
</evidence>
<dbReference type="NCBIfam" id="TIGR01509">
    <property type="entry name" value="HAD-SF-IA-v3"/>
    <property type="match status" value="1"/>
</dbReference>
<dbReference type="InterPro" id="IPR006439">
    <property type="entry name" value="HAD-SF_hydro_IA"/>
</dbReference>
<dbReference type="GO" id="GO:0005829">
    <property type="term" value="C:cytosol"/>
    <property type="evidence" value="ECO:0007669"/>
    <property type="project" value="TreeGrafter"/>
</dbReference>
<keyword evidence="2" id="KW-1185">Reference proteome</keyword>